<dbReference type="InterPro" id="IPR000819">
    <property type="entry name" value="Peptidase_M17_C"/>
</dbReference>
<dbReference type="RefSeq" id="WP_025317606.1">
    <property type="nucleotide sequence ID" value="NZ_CP002082.1"/>
</dbReference>
<proteinExistence type="inferred from homology"/>
<dbReference type="KEGG" id="smia:P344_05135"/>
<evidence type="ECO:0000256" key="4">
    <source>
        <dbReference type="ARBA" id="ARBA00022801"/>
    </source>
</evidence>
<evidence type="ECO:0000256" key="1">
    <source>
        <dbReference type="ARBA" id="ARBA00009528"/>
    </source>
</evidence>
<feature type="domain" description="Cytosol aminopeptidase" evidence="9">
    <location>
        <begin position="1"/>
        <end position="120"/>
    </location>
</feature>
<dbReference type="eggNOG" id="COG0260">
    <property type="taxonomic scope" value="Bacteria"/>
</dbReference>
<dbReference type="AlphaFoldDB" id="W0GM40"/>
<dbReference type="InterPro" id="IPR011356">
    <property type="entry name" value="Leucine_aapep/pepB"/>
</dbReference>
<evidence type="ECO:0000313" key="11">
    <source>
        <dbReference type="Proteomes" id="UP000019260"/>
    </source>
</evidence>
<dbReference type="STRING" id="838561.P344_05135"/>
<evidence type="ECO:0000256" key="5">
    <source>
        <dbReference type="ARBA" id="ARBA00033172"/>
    </source>
</evidence>
<dbReference type="SUPFAM" id="SSF53187">
    <property type="entry name" value="Zn-dependent exopeptidases"/>
    <property type="match status" value="1"/>
</dbReference>
<evidence type="ECO:0000256" key="7">
    <source>
        <dbReference type="ARBA" id="ARBA00050021"/>
    </source>
</evidence>
<accession>W0GM40</accession>
<dbReference type="Proteomes" id="UP000019260">
    <property type="component" value="Chromosome"/>
</dbReference>
<sequence>MADAITYAIQKLQATKIITIATLTRAMIKDLEKYVTGAMATSNELFDRFHQATCQACETFWRMPVSRENYQAMSNTQYSDLVNHSYDKYNPTGNSMAFLDNFTESLSFLHIDITGTAYIDDCGKGTMVKSIIEYYLLEG</sequence>
<evidence type="ECO:0000256" key="3">
    <source>
        <dbReference type="ARBA" id="ARBA00022670"/>
    </source>
</evidence>
<protein>
    <recommendedName>
        <fullName evidence="7">Probable cytosol aminopeptidase</fullName>
    </recommendedName>
    <alternativeName>
        <fullName evidence="8">Leucine aminopeptidase</fullName>
    </alternativeName>
    <alternativeName>
        <fullName evidence="5">Leucyl aminopeptidase</fullName>
    </alternativeName>
</protein>
<dbReference type="GO" id="GO:0070006">
    <property type="term" value="F:metalloaminopeptidase activity"/>
    <property type="evidence" value="ECO:0007669"/>
    <property type="project" value="InterPro"/>
</dbReference>
<name>W0GM40_9MOLU</name>
<dbReference type="GO" id="GO:0006508">
    <property type="term" value="P:proteolysis"/>
    <property type="evidence" value="ECO:0007669"/>
    <property type="project" value="UniProtKB-KW"/>
</dbReference>
<keyword evidence="11" id="KW-1185">Reference proteome</keyword>
<keyword evidence="4" id="KW-0378">Hydrolase</keyword>
<dbReference type="PATRIC" id="fig|838561.3.peg.985"/>
<keyword evidence="2" id="KW-0031">Aminopeptidase</keyword>
<reference evidence="10 11" key="1">
    <citation type="submission" date="2013-09" db="EMBL/GenBank/DDBJ databases">
        <title>Complete genome sequence of Spiroplasma mirum suckling mouse cataract agent.</title>
        <authorList>
            <person name="Landry C.A."/>
            <person name="Bastian F.O."/>
            <person name="Thune R.L."/>
        </authorList>
    </citation>
    <scope>NUCLEOTIDE SEQUENCE [LARGE SCALE GENOMIC DNA]</scope>
    <source>
        <strain evidence="10 11">SMCA</strain>
    </source>
</reference>
<dbReference type="PANTHER" id="PTHR11963:SF23">
    <property type="entry name" value="CYTOSOL AMINOPEPTIDASE"/>
    <property type="match status" value="1"/>
</dbReference>
<gene>
    <name evidence="10" type="ORF">P344_05135</name>
</gene>
<dbReference type="PANTHER" id="PTHR11963">
    <property type="entry name" value="LEUCINE AMINOPEPTIDASE-RELATED"/>
    <property type="match status" value="1"/>
</dbReference>
<comment type="similarity">
    <text evidence="1">Belongs to the peptidase M17 family.</text>
</comment>
<dbReference type="EMBL" id="CP006720">
    <property type="protein sequence ID" value="AHI58349.1"/>
    <property type="molecule type" value="Genomic_DNA"/>
</dbReference>
<dbReference type="Pfam" id="PF00883">
    <property type="entry name" value="Peptidase_M17"/>
    <property type="match status" value="1"/>
</dbReference>
<dbReference type="GO" id="GO:0005737">
    <property type="term" value="C:cytoplasm"/>
    <property type="evidence" value="ECO:0007669"/>
    <property type="project" value="InterPro"/>
</dbReference>
<evidence type="ECO:0000256" key="8">
    <source>
        <dbReference type="ARBA" id="ARBA00050061"/>
    </source>
</evidence>
<dbReference type="KEGG" id="smir:SMM_0857"/>
<dbReference type="Gene3D" id="3.40.630.10">
    <property type="entry name" value="Zn peptidases"/>
    <property type="match status" value="1"/>
</dbReference>
<evidence type="ECO:0000256" key="6">
    <source>
        <dbReference type="ARBA" id="ARBA00049972"/>
    </source>
</evidence>
<dbReference type="GO" id="GO:0030145">
    <property type="term" value="F:manganese ion binding"/>
    <property type="evidence" value="ECO:0007669"/>
    <property type="project" value="InterPro"/>
</dbReference>
<evidence type="ECO:0000313" key="10">
    <source>
        <dbReference type="EMBL" id="AHI58349.1"/>
    </source>
</evidence>
<dbReference type="HOGENOM" id="CLU_1843869_0_0_14"/>
<evidence type="ECO:0000256" key="2">
    <source>
        <dbReference type="ARBA" id="ARBA00022438"/>
    </source>
</evidence>
<evidence type="ECO:0000259" key="9">
    <source>
        <dbReference type="Pfam" id="PF00883"/>
    </source>
</evidence>
<keyword evidence="3" id="KW-0645">Protease</keyword>
<comment type="function">
    <text evidence="6">Presumably involved in the processing and regular turnover of intracellular proteins. Catalyzes the removal of unsubstituted N-terminal amino acids from various peptides.</text>
</comment>
<organism evidence="10 11">
    <name type="scientific">Spiroplasma mirum ATCC 29335</name>
    <dbReference type="NCBI Taxonomy" id="838561"/>
    <lineage>
        <taxon>Bacteria</taxon>
        <taxon>Bacillati</taxon>
        <taxon>Mycoplasmatota</taxon>
        <taxon>Mollicutes</taxon>
        <taxon>Entomoplasmatales</taxon>
        <taxon>Spiroplasmataceae</taxon>
        <taxon>Spiroplasma</taxon>
    </lineage>
</organism>